<sequence>MQERHYKTILYFISAVILATLVVQVYWNYKNYETGKAQLVRDVQTSMDNAVTQYYEQLAEENTLSFFGSDSEMNSFLTSERFERLAKRIDSGTVDLKGIDLSGRAKNVTFPELVKKENRETQMGLKRLHIAIDSSYTQKIEKRSNENGSSTTYKIYGDNKEIVDSLSNRIKNNIGFFSRDSLSQNDTSSYKFPDRFKALSELTTSVVFSFNDDDVDEPVLDSLIGAELNRKNLAETDYEMIYKKPDLDSIPSTKNYALKVASNSQLLPERSTLLVGFNNVAGVVLKRNMVGILLSILLVGAVIASLLYLLKIIQEQKQLAEIKNDFISNITHEFKTPIATISAAVEGIRTFNKENDPKKTEKYLDMSSDQLVKLNTMVERILDTATLDKEDLALQKAPTDMVELLETIVNKYKSLNADIPIYFIPGGETLMTEVDIFHIENALDNLVDNAYKYGKAPIEIGINTLQKEREEDKLIITVKDGGKSLTKEQATMVFEKFYRVPKGNTHDVKGFGIGLYYTKTIIEKHGGTIKLTTTPQTTFTITLPYV</sequence>
<comment type="catalytic activity">
    <reaction evidence="1">
        <text>ATP + protein L-histidine = ADP + protein N-phospho-L-histidine.</text>
        <dbReference type="EC" id="2.7.13.3"/>
    </reaction>
</comment>
<evidence type="ECO:0000256" key="4">
    <source>
        <dbReference type="SAM" id="Phobius"/>
    </source>
</evidence>
<dbReference type="InterPro" id="IPR036097">
    <property type="entry name" value="HisK_dim/P_sf"/>
</dbReference>
<dbReference type="RefSeq" id="WP_121918281.1">
    <property type="nucleotide sequence ID" value="NZ_REFV01000015.1"/>
</dbReference>
<reference evidence="6 7" key="1">
    <citation type="submission" date="2018-10" db="EMBL/GenBank/DDBJ databases">
        <title>Dokdonia luteus sp. nov., isolated from sea water.</title>
        <authorList>
            <person name="Zhou L.Y."/>
            <person name="Du Z.J."/>
        </authorList>
    </citation>
    <scope>NUCLEOTIDE SEQUENCE [LARGE SCALE GENOMIC DNA]</scope>
    <source>
        <strain evidence="6 7">SH27</strain>
    </source>
</reference>
<gene>
    <name evidence="6" type="ORF">EAX61_13725</name>
</gene>
<evidence type="ECO:0000256" key="1">
    <source>
        <dbReference type="ARBA" id="ARBA00000085"/>
    </source>
</evidence>
<feature type="transmembrane region" description="Helical" evidence="4">
    <location>
        <begin position="9"/>
        <end position="27"/>
    </location>
</feature>
<keyword evidence="6" id="KW-0808">Transferase</keyword>
<keyword evidence="4" id="KW-0472">Membrane</keyword>
<dbReference type="InterPro" id="IPR004358">
    <property type="entry name" value="Sig_transdc_His_kin-like_C"/>
</dbReference>
<dbReference type="SMART" id="SM00387">
    <property type="entry name" value="HATPase_c"/>
    <property type="match status" value="1"/>
</dbReference>
<feature type="transmembrane region" description="Helical" evidence="4">
    <location>
        <begin position="289"/>
        <end position="310"/>
    </location>
</feature>
<dbReference type="OrthoDB" id="1933776at2"/>
<evidence type="ECO:0000256" key="2">
    <source>
        <dbReference type="ARBA" id="ARBA00012438"/>
    </source>
</evidence>
<keyword evidence="6" id="KW-0418">Kinase</keyword>
<dbReference type="PANTHER" id="PTHR43547:SF2">
    <property type="entry name" value="HYBRID SIGNAL TRANSDUCTION HISTIDINE KINASE C"/>
    <property type="match status" value="1"/>
</dbReference>
<dbReference type="Pfam" id="PF00512">
    <property type="entry name" value="HisKA"/>
    <property type="match status" value="1"/>
</dbReference>
<dbReference type="PROSITE" id="PS50109">
    <property type="entry name" value="HIS_KIN"/>
    <property type="match status" value="1"/>
</dbReference>
<keyword evidence="4" id="KW-1133">Transmembrane helix</keyword>
<dbReference type="InterPro" id="IPR036890">
    <property type="entry name" value="HATPase_C_sf"/>
</dbReference>
<dbReference type="EMBL" id="REFV01000015">
    <property type="protein sequence ID" value="RMB56660.1"/>
    <property type="molecule type" value="Genomic_DNA"/>
</dbReference>
<dbReference type="InterPro" id="IPR005467">
    <property type="entry name" value="His_kinase_dom"/>
</dbReference>
<proteinExistence type="predicted"/>
<name>A0A3M0FV43_9FLAO</name>
<dbReference type="InterPro" id="IPR003661">
    <property type="entry name" value="HisK_dim/P_dom"/>
</dbReference>
<dbReference type="PANTHER" id="PTHR43547">
    <property type="entry name" value="TWO-COMPONENT HISTIDINE KINASE"/>
    <property type="match status" value="1"/>
</dbReference>
<dbReference type="CDD" id="cd00082">
    <property type="entry name" value="HisKA"/>
    <property type="match status" value="1"/>
</dbReference>
<evidence type="ECO:0000313" key="6">
    <source>
        <dbReference type="EMBL" id="RMB56660.1"/>
    </source>
</evidence>
<keyword evidence="3" id="KW-0597">Phosphoprotein</keyword>
<dbReference type="Proteomes" id="UP000281985">
    <property type="component" value="Unassembled WGS sequence"/>
</dbReference>
<comment type="caution">
    <text evidence="6">The sequence shown here is derived from an EMBL/GenBank/DDBJ whole genome shotgun (WGS) entry which is preliminary data.</text>
</comment>
<keyword evidence="4" id="KW-0812">Transmembrane</keyword>
<protein>
    <recommendedName>
        <fullName evidence="2">histidine kinase</fullName>
        <ecNumber evidence="2">2.7.13.3</ecNumber>
    </recommendedName>
</protein>
<dbReference type="SMART" id="SM00388">
    <property type="entry name" value="HisKA"/>
    <property type="match status" value="1"/>
</dbReference>
<accession>A0A3M0FV43</accession>
<evidence type="ECO:0000256" key="3">
    <source>
        <dbReference type="ARBA" id="ARBA00022553"/>
    </source>
</evidence>
<dbReference type="GO" id="GO:0000155">
    <property type="term" value="F:phosphorelay sensor kinase activity"/>
    <property type="evidence" value="ECO:0007669"/>
    <property type="project" value="InterPro"/>
</dbReference>
<feature type="domain" description="Histidine kinase" evidence="5">
    <location>
        <begin position="329"/>
        <end position="546"/>
    </location>
</feature>
<dbReference type="Pfam" id="PF02518">
    <property type="entry name" value="HATPase_c"/>
    <property type="match status" value="1"/>
</dbReference>
<dbReference type="AlphaFoldDB" id="A0A3M0FV43"/>
<evidence type="ECO:0000259" key="5">
    <source>
        <dbReference type="PROSITE" id="PS50109"/>
    </source>
</evidence>
<evidence type="ECO:0000313" key="7">
    <source>
        <dbReference type="Proteomes" id="UP000281985"/>
    </source>
</evidence>
<dbReference type="PRINTS" id="PR00344">
    <property type="entry name" value="BCTRLSENSOR"/>
</dbReference>
<dbReference type="InterPro" id="IPR003594">
    <property type="entry name" value="HATPase_dom"/>
</dbReference>
<keyword evidence="7" id="KW-1185">Reference proteome</keyword>
<organism evidence="6 7">
    <name type="scientific">Dokdonia sinensis</name>
    <dbReference type="NCBI Taxonomy" id="2479847"/>
    <lineage>
        <taxon>Bacteria</taxon>
        <taxon>Pseudomonadati</taxon>
        <taxon>Bacteroidota</taxon>
        <taxon>Flavobacteriia</taxon>
        <taxon>Flavobacteriales</taxon>
        <taxon>Flavobacteriaceae</taxon>
        <taxon>Dokdonia</taxon>
    </lineage>
</organism>
<dbReference type="EC" id="2.7.13.3" evidence="2"/>
<dbReference type="SUPFAM" id="SSF55874">
    <property type="entry name" value="ATPase domain of HSP90 chaperone/DNA topoisomerase II/histidine kinase"/>
    <property type="match status" value="1"/>
</dbReference>
<dbReference type="Gene3D" id="1.10.287.130">
    <property type="match status" value="1"/>
</dbReference>
<dbReference type="SUPFAM" id="SSF47384">
    <property type="entry name" value="Homodimeric domain of signal transducing histidine kinase"/>
    <property type="match status" value="1"/>
</dbReference>
<dbReference type="Gene3D" id="3.30.565.10">
    <property type="entry name" value="Histidine kinase-like ATPase, C-terminal domain"/>
    <property type="match status" value="1"/>
</dbReference>